<dbReference type="CDD" id="cd03784">
    <property type="entry name" value="GT1_Gtf-like"/>
    <property type="match status" value="1"/>
</dbReference>
<keyword evidence="1" id="KW-0328">Glycosyltransferase</keyword>
<proteinExistence type="predicted"/>
<comment type="caution">
    <text evidence="3">The sequence shown here is derived from an EMBL/GenBank/DDBJ whole genome shotgun (WGS) entry which is preliminary data.</text>
</comment>
<dbReference type="PANTHER" id="PTHR48043">
    <property type="entry name" value="EG:EG0003.4 PROTEIN-RELATED"/>
    <property type="match status" value="1"/>
</dbReference>
<dbReference type="SUPFAM" id="SSF53756">
    <property type="entry name" value="UDP-Glycosyltransferase/glycogen phosphorylase"/>
    <property type="match status" value="1"/>
</dbReference>
<accession>A0ABS4PPI0</accession>
<dbReference type="RefSeq" id="WP_209664763.1">
    <property type="nucleotide sequence ID" value="NZ_JAGGMS010000001.1"/>
</dbReference>
<evidence type="ECO:0000313" key="4">
    <source>
        <dbReference type="Proteomes" id="UP000741013"/>
    </source>
</evidence>
<dbReference type="Gene3D" id="3.40.50.2000">
    <property type="entry name" value="Glycogen Phosphorylase B"/>
    <property type="match status" value="2"/>
</dbReference>
<dbReference type="PANTHER" id="PTHR48043:SF145">
    <property type="entry name" value="FI06409P-RELATED"/>
    <property type="match status" value="1"/>
</dbReference>
<dbReference type="InterPro" id="IPR050271">
    <property type="entry name" value="UDP-glycosyltransferase"/>
</dbReference>
<sequence length="465" mass="52068">MASSEYPSQRPILFVSYSESGLLNPMLVLAEELSRRGVADLWFATDENRRAAVEGLNAGTPVEFFSLGEPVHELSSTQWDDETYRLVTQKSKFKARRAVIEQTDNPWLRVPKYRKLEEAVDKINPALLVIESMCRFGIELAITRKIPYVLSVPFVPSNVLTSYVPIGKSYTPKGFPIPHSGLPFRGSLAQRVSNKLFGWRTLTMAMSKDMKARQGEDAKVRAELGVAPAAYGQFVRVEQAELVLCNTIPELDYPFELPEKVRTVGAMMPPLPESADTEITDWLSAQNSVVYMGFGTITRLTAEQVGSLVEVARRLDGKHQVLWKLPTEQQKWLPPADQLPGNLRIENWVPSQLDVLAHPKVKLFFTHGGGNAYNEGVYFGKPQVMRPLWVDCYDQAVRGESFGISLTLDKPREMDVDDVLDKLTRVLSDDSFRTEAERLARLQREAGGREAAADLILGLPAMAKD</sequence>
<organism evidence="3 4">
    <name type="scientific">Amycolatopsis magusensis</name>
    <dbReference type="NCBI Taxonomy" id="882444"/>
    <lineage>
        <taxon>Bacteria</taxon>
        <taxon>Bacillati</taxon>
        <taxon>Actinomycetota</taxon>
        <taxon>Actinomycetes</taxon>
        <taxon>Pseudonocardiales</taxon>
        <taxon>Pseudonocardiaceae</taxon>
        <taxon>Amycolatopsis</taxon>
    </lineage>
</organism>
<dbReference type="Proteomes" id="UP000741013">
    <property type="component" value="Unassembled WGS sequence"/>
</dbReference>
<name>A0ABS4PPI0_9PSEU</name>
<evidence type="ECO:0000256" key="1">
    <source>
        <dbReference type="ARBA" id="ARBA00022676"/>
    </source>
</evidence>
<evidence type="ECO:0000313" key="3">
    <source>
        <dbReference type="EMBL" id="MBP2181326.1"/>
    </source>
</evidence>
<reference evidence="3 4" key="1">
    <citation type="submission" date="2021-03" db="EMBL/GenBank/DDBJ databases">
        <title>Sequencing the genomes of 1000 actinobacteria strains.</title>
        <authorList>
            <person name="Klenk H.-P."/>
        </authorList>
    </citation>
    <scope>NUCLEOTIDE SEQUENCE [LARGE SCALE GENOMIC DNA]</scope>
    <source>
        <strain evidence="3 4">DSM 45510</strain>
    </source>
</reference>
<dbReference type="Pfam" id="PF00201">
    <property type="entry name" value="UDPGT"/>
    <property type="match status" value="1"/>
</dbReference>
<dbReference type="InterPro" id="IPR002213">
    <property type="entry name" value="UDP_glucos_trans"/>
</dbReference>
<dbReference type="EMBL" id="JAGGMS010000001">
    <property type="protein sequence ID" value="MBP2181326.1"/>
    <property type="molecule type" value="Genomic_DNA"/>
</dbReference>
<keyword evidence="2" id="KW-0808">Transferase</keyword>
<gene>
    <name evidence="3" type="ORF">JOM49_002852</name>
</gene>
<evidence type="ECO:0000256" key="2">
    <source>
        <dbReference type="ARBA" id="ARBA00022679"/>
    </source>
</evidence>
<keyword evidence="4" id="KW-1185">Reference proteome</keyword>
<protein>
    <submittedName>
        <fullName evidence="3">Polyene glycosyltransferase</fullName>
    </submittedName>
</protein>